<dbReference type="Proteomes" id="UP000261948">
    <property type="component" value="Unassembled WGS sequence"/>
</dbReference>
<dbReference type="Pfam" id="PF03401">
    <property type="entry name" value="TctC"/>
    <property type="match status" value="1"/>
</dbReference>
<dbReference type="OrthoDB" id="5380961at2"/>
<dbReference type="InterPro" id="IPR042100">
    <property type="entry name" value="Bug_dom1"/>
</dbReference>
<sequence length="703" mass="77532">MKRLPVFAAMLWLAIHAHPASAATPSYQDLQARPDTALPVQPTWRLQPVSGAGPSWNKILVFSEPMARSRWLSLNPGKGSELAPALLDTTEGRALFLSPEARSFCNGRWQVVWVEAIGMNTAMQPTFKVWLVEQTPEGERRTATGHGRIDAAGRWAVPPVNCYGENTAAVESSNALSYRTPDEAHPPGDLQLDAVYAQPGLRDAKGQWRTPTPPRDITTAQWMDLQRQTLKPDASAWGLIDARSRMVIPYLFNDLPDATAQRRIQLCTATGLQRPRNADTPQACIWQKLQGKRGDAGLQPVKDADSDLWGYQSTQGQWAIAPQFQAARPFRNGYAAVKGAFPENWRPPGWQDGQPIFRQFQRMGRHWVASAVMHNGGQREIRYGLLNDAGQWLVPTPLPTLQLTVLFGPGGRSSHYAEMLASQLPRPLGRNVQVHYMPSATEDSYRRLMLDDGDTKVLLAALRLPRNGIEGVHKAPPQSEPINQLLPALRPVTLLASEPLVLVIDSAKADALGIHSTEELLAHAKAHPGSLRIGTGEDGWTTHLAFGQFRTLSGVDVQRVIFKGRDPGSNAITKDHAVELMFAPMNRVRIAVQRGQLHVLGTTAYPAYPQIVDGQPWPTLASNPTLRGFTVYDHFSLWAPANSDAAYNRTLQQAVAQVLAKPEIQKHLQDIYVVGGGGSPESLLQLEEQEREGWMRALSLPEP</sequence>
<comment type="similarity">
    <text evidence="1">Belongs to the UPF0065 (bug) family.</text>
</comment>
<dbReference type="PANTHER" id="PTHR42928:SF5">
    <property type="entry name" value="BLR1237 PROTEIN"/>
    <property type="match status" value="1"/>
</dbReference>
<accession>A0A373F633</accession>
<dbReference type="InterPro" id="IPR005064">
    <property type="entry name" value="BUG"/>
</dbReference>
<proteinExistence type="inferred from homology"/>
<gene>
    <name evidence="3" type="ORF">DZC30_21580</name>
</gene>
<evidence type="ECO:0000256" key="2">
    <source>
        <dbReference type="SAM" id="SignalP"/>
    </source>
</evidence>
<organism evidence="3 4">
    <name type="scientific">Comamonas testosteroni</name>
    <name type="common">Pseudomonas testosteroni</name>
    <dbReference type="NCBI Taxonomy" id="285"/>
    <lineage>
        <taxon>Bacteria</taxon>
        <taxon>Pseudomonadati</taxon>
        <taxon>Pseudomonadota</taxon>
        <taxon>Betaproteobacteria</taxon>
        <taxon>Burkholderiales</taxon>
        <taxon>Comamonadaceae</taxon>
        <taxon>Comamonas</taxon>
    </lineage>
</organism>
<dbReference type="Pfam" id="PF14903">
    <property type="entry name" value="WG_beta_rep"/>
    <property type="match status" value="1"/>
</dbReference>
<dbReference type="EMBL" id="QURR01000048">
    <property type="protein sequence ID" value="RGE39598.1"/>
    <property type="molecule type" value="Genomic_DNA"/>
</dbReference>
<evidence type="ECO:0000256" key="1">
    <source>
        <dbReference type="ARBA" id="ARBA00006987"/>
    </source>
</evidence>
<feature type="chain" id="PRO_5016869321" evidence="2">
    <location>
        <begin position="23"/>
        <end position="703"/>
    </location>
</feature>
<evidence type="ECO:0000313" key="3">
    <source>
        <dbReference type="EMBL" id="RGE39598.1"/>
    </source>
</evidence>
<dbReference type="AlphaFoldDB" id="A0A373F633"/>
<dbReference type="InterPro" id="IPR032774">
    <property type="entry name" value="WG_beta_rep"/>
</dbReference>
<protein>
    <submittedName>
        <fullName evidence="3">Uncharacterized protein</fullName>
    </submittedName>
</protein>
<evidence type="ECO:0000313" key="4">
    <source>
        <dbReference type="Proteomes" id="UP000261948"/>
    </source>
</evidence>
<name>A0A373F633_COMTE</name>
<dbReference type="Gene3D" id="3.40.190.150">
    <property type="entry name" value="Bordetella uptake gene, domain 1"/>
    <property type="match status" value="1"/>
</dbReference>
<comment type="caution">
    <text evidence="3">The sequence shown here is derived from an EMBL/GenBank/DDBJ whole genome shotgun (WGS) entry which is preliminary data.</text>
</comment>
<dbReference type="PANTHER" id="PTHR42928">
    <property type="entry name" value="TRICARBOXYLATE-BINDING PROTEIN"/>
    <property type="match status" value="1"/>
</dbReference>
<dbReference type="Gene3D" id="3.40.190.10">
    <property type="entry name" value="Periplasmic binding protein-like II"/>
    <property type="match status" value="1"/>
</dbReference>
<keyword evidence="4" id="KW-1185">Reference proteome</keyword>
<feature type="signal peptide" evidence="2">
    <location>
        <begin position="1"/>
        <end position="22"/>
    </location>
</feature>
<keyword evidence="2" id="KW-0732">Signal</keyword>
<reference evidence="3 4" key="1">
    <citation type="submission" date="2018-08" db="EMBL/GenBank/DDBJ databases">
        <title>Comamonas testosteroni strain SWCO2.</title>
        <authorList>
            <person name="Jiang N."/>
            <person name="Zhang X.Z."/>
        </authorList>
    </citation>
    <scope>NUCLEOTIDE SEQUENCE [LARGE SCALE GENOMIC DNA]</scope>
    <source>
        <strain evidence="3 4">SWCO2</strain>
    </source>
</reference>